<keyword evidence="3" id="KW-1185">Reference proteome</keyword>
<sequence>MSQPASESANLDLFRYLAAEERGEYITIMSLFTASLLADMSAATVAEQLVFAGTPLPADVVENRCKQLVRWGNLVPSLRDARVRTVAEYLRARSRYQVSTLGGRVHRGAIEIIAASGGAREVARELLGQIAEALEEIPTLLDADVGDERAERLAGVVTTIFNNQRLFSASVTDFYAYLSGVLSRFDLGGDEYAQFKTLLLDYVDLINADVNRHAPAIAAALDRVLGRLDQLLAALEALPGLDLGGQVEVERSQGRSRQDWRQLQQWYSGAESGPGQLRNAAGQALGQLIANAKRILDSSRTGYSRRADLLRLAGWLDRSSEDDAARLFTAAFGTWPARHLGLGPEEPDPRVTPTTSWTTADPIDVPISLRERGNRVARGRTSRIPDPTADRKLVEAAAREEARRHREAAAELATCGPLDGARISPAARAVLLDQLARLLTVQSDPAMEFSVTDPDLGLVLDAAPGGATRIESTDGILLVDGCTLSIRAMGGEASSWHIREAK</sequence>
<proteinExistence type="predicted"/>
<comment type="caution">
    <text evidence="2">The sequence shown here is derived from an EMBL/GenBank/DDBJ whole genome shotgun (WGS) entry which is preliminary data.</text>
</comment>
<name>A0ABS0C7V6_9NOCA</name>
<reference evidence="2 3" key="1">
    <citation type="submission" date="2020-10" db="EMBL/GenBank/DDBJ databases">
        <title>Identification of Nocardia species via Next-generation sequencing and recognition of intraspecies genetic diversity.</title>
        <authorList>
            <person name="Li P."/>
            <person name="Li P."/>
            <person name="Lu B."/>
        </authorList>
    </citation>
    <scope>NUCLEOTIDE SEQUENCE [LARGE SCALE GENOMIC DNA]</scope>
    <source>
        <strain evidence="2 3">N-11</strain>
    </source>
</reference>
<dbReference type="Pfam" id="PF09660">
    <property type="entry name" value="DUF2397"/>
    <property type="match status" value="1"/>
</dbReference>
<evidence type="ECO:0000313" key="2">
    <source>
        <dbReference type="EMBL" id="MBF6225875.1"/>
    </source>
</evidence>
<organism evidence="2 3">
    <name type="scientific">Nocardia abscessus</name>
    <dbReference type="NCBI Taxonomy" id="120957"/>
    <lineage>
        <taxon>Bacteria</taxon>
        <taxon>Bacillati</taxon>
        <taxon>Actinomycetota</taxon>
        <taxon>Actinomycetes</taxon>
        <taxon>Mycobacteriales</taxon>
        <taxon>Nocardiaceae</taxon>
        <taxon>Nocardia</taxon>
    </lineage>
</organism>
<dbReference type="InterPro" id="IPR013493">
    <property type="entry name" value="CHP02677"/>
</dbReference>
<accession>A0ABS0C7V6</accession>
<protein>
    <submittedName>
        <fullName evidence="2">TIGR02677 family protein</fullName>
    </submittedName>
</protein>
<evidence type="ECO:0000256" key="1">
    <source>
        <dbReference type="SAM" id="MobiDB-lite"/>
    </source>
</evidence>
<dbReference type="RefSeq" id="WP_195033072.1">
    <property type="nucleotide sequence ID" value="NZ_JADLRE010000008.1"/>
</dbReference>
<gene>
    <name evidence="2" type="ORF">IU470_12265</name>
</gene>
<dbReference type="Proteomes" id="UP000807309">
    <property type="component" value="Unassembled WGS sequence"/>
</dbReference>
<feature type="region of interest" description="Disordered" evidence="1">
    <location>
        <begin position="339"/>
        <end position="361"/>
    </location>
</feature>
<evidence type="ECO:0000313" key="3">
    <source>
        <dbReference type="Proteomes" id="UP000807309"/>
    </source>
</evidence>
<dbReference type="NCBIfam" id="TIGR02677">
    <property type="entry name" value="TIGR02677 family protein"/>
    <property type="match status" value="1"/>
</dbReference>
<dbReference type="EMBL" id="JADLRE010000008">
    <property type="protein sequence ID" value="MBF6225875.1"/>
    <property type="molecule type" value="Genomic_DNA"/>
</dbReference>